<dbReference type="EMBL" id="UFSX01000001">
    <property type="protein sequence ID" value="SUV28195.1"/>
    <property type="molecule type" value="Genomic_DNA"/>
</dbReference>
<name>A0A380YH48_9BACE</name>
<protein>
    <submittedName>
        <fullName evidence="1">Uncharacterized protein</fullName>
    </submittedName>
</protein>
<accession>A0A380YH48</accession>
<sequence>MSLSPKSPLPMILNPEIRITYTVIYRALCKRNFKRENGKERTGFLRQPKPRNIHFLSSCSVGVLSEAMSLLLFSTSSIIVNFKKIEEYRLSNPLILLIIRKVWLYKIKFRKNEKRKTINSERTLSFPVARP</sequence>
<gene>
    <name evidence="1" type="ORF">NCTC11155_00142</name>
</gene>
<organism evidence="1 2">
    <name type="scientific">Bacteroides eggerthii</name>
    <dbReference type="NCBI Taxonomy" id="28111"/>
    <lineage>
        <taxon>Bacteria</taxon>
        <taxon>Pseudomonadati</taxon>
        <taxon>Bacteroidota</taxon>
        <taxon>Bacteroidia</taxon>
        <taxon>Bacteroidales</taxon>
        <taxon>Bacteroidaceae</taxon>
        <taxon>Bacteroides</taxon>
    </lineage>
</organism>
<evidence type="ECO:0000313" key="1">
    <source>
        <dbReference type="EMBL" id="SUV28195.1"/>
    </source>
</evidence>
<proteinExistence type="predicted"/>
<evidence type="ECO:0000313" key="2">
    <source>
        <dbReference type="Proteomes" id="UP000254424"/>
    </source>
</evidence>
<dbReference type="AlphaFoldDB" id="A0A380YH48"/>
<dbReference type="Proteomes" id="UP000254424">
    <property type="component" value="Unassembled WGS sequence"/>
</dbReference>
<reference evidence="1 2" key="1">
    <citation type="submission" date="2018-06" db="EMBL/GenBank/DDBJ databases">
        <authorList>
            <consortium name="Pathogen Informatics"/>
            <person name="Doyle S."/>
        </authorList>
    </citation>
    <scope>NUCLEOTIDE SEQUENCE [LARGE SCALE GENOMIC DNA]</scope>
    <source>
        <strain evidence="1 2">NCTC11155</strain>
    </source>
</reference>